<dbReference type="SUPFAM" id="SSF53474">
    <property type="entry name" value="alpha/beta-Hydrolases"/>
    <property type="match status" value="1"/>
</dbReference>
<dbReference type="InterPro" id="IPR033124">
    <property type="entry name" value="Ser_caboxypep_his_AS"/>
</dbReference>
<dbReference type="GeneID" id="105158720"/>
<dbReference type="InParanoid" id="A0A6I9SUM0"/>
<dbReference type="Gene3D" id="3.40.50.1820">
    <property type="entry name" value="alpha/beta hydrolase"/>
    <property type="match status" value="1"/>
</dbReference>
<dbReference type="GO" id="GO:0004185">
    <property type="term" value="F:serine-type carboxypeptidase activity"/>
    <property type="evidence" value="ECO:0007669"/>
    <property type="project" value="InterPro"/>
</dbReference>
<dbReference type="AlphaFoldDB" id="A0A6I9SUM0"/>
<evidence type="ECO:0000256" key="5">
    <source>
        <dbReference type="ARBA" id="ARBA00023180"/>
    </source>
</evidence>
<evidence type="ECO:0000313" key="7">
    <source>
        <dbReference type="RefSeq" id="XP_011073862.1"/>
    </source>
</evidence>
<evidence type="ECO:0000256" key="3">
    <source>
        <dbReference type="ARBA" id="ARBA00022670"/>
    </source>
</evidence>
<dbReference type="Proteomes" id="UP000504604">
    <property type="component" value="Linkage group LG3"/>
</dbReference>
<evidence type="ECO:0000256" key="1">
    <source>
        <dbReference type="ARBA" id="ARBA00009431"/>
    </source>
</evidence>
<keyword evidence="5" id="KW-0325">Glycoprotein</keyword>
<keyword evidence="4" id="KW-0378">Hydrolase</keyword>
<sequence length="162" mass="18956">MAETYDVWLSRFQEYRNHMASYIWANDLTVRDALHVRKGTRTAEWNKCRKPRDYDQNVASALPYHEALSKTRYKALAYSGNHDAMVSYLATLKWIRHLNLTVDDDLRPWMVNDEVAGFTKRYKRDEFHLTFATIKGAGHTAPECKPVECLAMVHRWFSSSPL</sequence>
<evidence type="ECO:0000256" key="2">
    <source>
        <dbReference type="ARBA" id="ARBA00022645"/>
    </source>
</evidence>
<dbReference type="PANTHER" id="PTHR11802">
    <property type="entry name" value="SERINE PROTEASE FAMILY S10 SERINE CARBOXYPEPTIDASE"/>
    <property type="match status" value="1"/>
</dbReference>
<dbReference type="RefSeq" id="XP_011073862.1">
    <property type="nucleotide sequence ID" value="XM_011075560.1"/>
</dbReference>
<dbReference type="Pfam" id="PF00450">
    <property type="entry name" value="Peptidase_S10"/>
    <property type="match status" value="1"/>
</dbReference>
<organism evidence="6 7">
    <name type="scientific">Sesamum indicum</name>
    <name type="common">Oriental sesame</name>
    <name type="synonym">Sesamum orientale</name>
    <dbReference type="NCBI Taxonomy" id="4182"/>
    <lineage>
        <taxon>Eukaryota</taxon>
        <taxon>Viridiplantae</taxon>
        <taxon>Streptophyta</taxon>
        <taxon>Embryophyta</taxon>
        <taxon>Tracheophyta</taxon>
        <taxon>Spermatophyta</taxon>
        <taxon>Magnoliopsida</taxon>
        <taxon>eudicotyledons</taxon>
        <taxon>Gunneridae</taxon>
        <taxon>Pentapetalae</taxon>
        <taxon>asterids</taxon>
        <taxon>lamiids</taxon>
        <taxon>Lamiales</taxon>
        <taxon>Pedaliaceae</taxon>
        <taxon>Sesamum</taxon>
    </lineage>
</organism>
<dbReference type="InterPro" id="IPR001563">
    <property type="entry name" value="Peptidase_S10"/>
</dbReference>
<dbReference type="InterPro" id="IPR029058">
    <property type="entry name" value="AB_hydrolase_fold"/>
</dbReference>
<dbReference type="PANTHER" id="PTHR11802:SF29">
    <property type="entry name" value="SERINE CARBOXYPEPTIDASE-LIKE 19"/>
    <property type="match status" value="1"/>
</dbReference>
<reference evidence="7" key="1">
    <citation type="submission" date="2025-08" db="UniProtKB">
        <authorList>
            <consortium name="RefSeq"/>
        </authorList>
    </citation>
    <scope>IDENTIFICATION</scope>
</reference>
<dbReference type="GO" id="GO:0016747">
    <property type="term" value="F:acyltransferase activity, transferring groups other than amino-acyl groups"/>
    <property type="evidence" value="ECO:0007669"/>
    <property type="project" value="TreeGrafter"/>
</dbReference>
<dbReference type="OrthoDB" id="903146at2759"/>
<dbReference type="PROSITE" id="PS00560">
    <property type="entry name" value="CARBOXYPEPT_SER_HIS"/>
    <property type="match status" value="1"/>
</dbReference>
<keyword evidence="2" id="KW-0121">Carboxypeptidase</keyword>
<keyword evidence="3" id="KW-0645">Protease</keyword>
<evidence type="ECO:0000256" key="4">
    <source>
        <dbReference type="ARBA" id="ARBA00022801"/>
    </source>
</evidence>
<comment type="similarity">
    <text evidence="1">Belongs to the peptidase S10 family.</text>
</comment>
<name>A0A6I9SUM0_SESIN</name>
<dbReference type="FunFam" id="3.40.50.12670:FF:000002">
    <property type="entry name" value="Carboxypeptidase"/>
    <property type="match status" value="1"/>
</dbReference>
<keyword evidence="6" id="KW-1185">Reference proteome</keyword>
<dbReference type="KEGG" id="sind:105158720"/>
<dbReference type="GO" id="GO:0006508">
    <property type="term" value="P:proteolysis"/>
    <property type="evidence" value="ECO:0007669"/>
    <property type="project" value="UniProtKB-KW"/>
</dbReference>
<proteinExistence type="inferred from homology"/>
<protein>
    <submittedName>
        <fullName evidence="7">Serine carboxypeptidase-like 52</fullName>
    </submittedName>
</protein>
<evidence type="ECO:0000313" key="6">
    <source>
        <dbReference type="Proteomes" id="UP000504604"/>
    </source>
</evidence>
<accession>A0A6I9SUM0</accession>
<gene>
    <name evidence="7" type="primary">LOC105158720</name>
</gene>
<dbReference type="GO" id="GO:0019748">
    <property type="term" value="P:secondary metabolic process"/>
    <property type="evidence" value="ECO:0007669"/>
    <property type="project" value="TreeGrafter"/>
</dbReference>